<evidence type="ECO:0000313" key="3">
    <source>
        <dbReference type="EMBL" id="MBA8926669.1"/>
    </source>
</evidence>
<comment type="caution">
    <text evidence="3">The sequence shown here is derived from an EMBL/GenBank/DDBJ whole genome shotgun (WGS) entry which is preliminary data.</text>
</comment>
<feature type="transmembrane region" description="Helical" evidence="1">
    <location>
        <begin position="47"/>
        <end position="66"/>
    </location>
</feature>
<dbReference type="InterPro" id="IPR036938">
    <property type="entry name" value="PAP2/HPO_sf"/>
</dbReference>
<keyword evidence="1" id="KW-0472">Membrane</keyword>
<gene>
    <name evidence="3" type="ORF">BC739_003875</name>
</gene>
<feature type="transmembrane region" description="Helical" evidence="1">
    <location>
        <begin position="110"/>
        <end position="130"/>
    </location>
</feature>
<evidence type="ECO:0000256" key="1">
    <source>
        <dbReference type="SAM" id="Phobius"/>
    </source>
</evidence>
<organism evidence="3 4">
    <name type="scientific">Kutzneria viridogrisea</name>
    <dbReference type="NCBI Taxonomy" id="47990"/>
    <lineage>
        <taxon>Bacteria</taxon>
        <taxon>Bacillati</taxon>
        <taxon>Actinomycetota</taxon>
        <taxon>Actinomycetes</taxon>
        <taxon>Pseudonocardiales</taxon>
        <taxon>Pseudonocardiaceae</taxon>
        <taxon>Kutzneria</taxon>
    </lineage>
</organism>
<dbReference type="Pfam" id="PF01569">
    <property type="entry name" value="PAP2"/>
    <property type="match status" value="1"/>
</dbReference>
<feature type="transmembrane region" description="Helical" evidence="1">
    <location>
        <begin position="137"/>
        <end position="158"/>
    </location>
</feature>
<feature type="domain" description="Phosphatidic acid phosphatase type 2/haloperoxidase" evidence="2">
    <location>
        <begin position="55"/>
        <end position="178"/>
    </location>
</feature>
<dbReference type="InterPro" id="IPR000326">
    <property type="entry name" value="PAP2/HPO"/>
</dbReference>
<feature type="transmembrane region" description="Helical" evidence="1">
    <location>
        <begin position="71"/>
        <end position="90"/>
    </location>
</feature>
<evidence type="ECO:0000313" key="4">
    <source>
        <dbReference type="Proteomes" id="UP000517916"/>
    </source>
</evidence>
<keyword evidence="4" id="KW-1185">Reference proteome</keyword>
<feature type="transmembrane region" description="Helical" evidence="1">
    <location>
        <begin position="211"/>
        <end position="231"/>
    </location>
</feature>
<protein>
    <submittedName>
        <fullName evidence="3">Membrane-associated phospholipid phosphatase</fullName>
    </submittedName>
</protein>
<dbReference type="Proteomes" id="UP000517916">
    <property type="component" value="Unassembled WGS sequence"/>
</dbReference>
<accession>A0ABR6BIF4</accession>
<keyword evidence="1" id="KW-0812">Transmembrane</keyword>
<feature type="transmembrane region" description="Helical" evidence="1">
    <location>
        <begin position="185"/>
        <end position="205"/>
    </location>
</feature>
<dbReference type="Gene3D" id="1.20.144.10">
    <property type="entry name" value="Phosphatidic acid phosphatase type 2/haloperoxidase"/>
    <property type="match status" value="1"/>
</dbReference>
<dbReference type="EMBL" id="JACJID010000003">
    <property type="protein sequence ID" value="MBA8926669.1"/>
    <property type="molecule type" value="Genomic_DNA"/>
</dbReference>
<name>A0ABR6BIF4_9PSEU</name>
<dbReference type="RefSeq" id="WP_025355973.1">
    <property type="nucleotide sequence ID" value="NZ_BAAABQ010000039.1"/>
</dbReference>
<sequence length="245" mass="24801">MRLMTCAGGLLACVLSYLLFVRTYPGQRAENLVLADLVPDSAGALGAASPVLIGLGAVVVLGIALLRRRPALALTAAGVLALPIGASQLLKLDLLSRPALHVSRAAGHNSFPSGHVTAVVAIVLALLVVLPDRARPAAAVLGALAAALVAGGTVALGWHRLSDTLGATALCGAVYGLLAVRRTAWIALLVPPLVVLAAFEVESAVPRLGPVLATTGCSVALIVLALAWPLCAESRAPANWLVAAR</sequence>
<keyword evidence="1" id="KW-1133">Transmembrane helix</keyword>
<dbReference type="SUPFAM" id="SSF48317">
    <property type="entry name" value="Acid phosphatase/Vanadium-dependent haloperoxidase"/>
    <property type="match status" value="1"/>
</dbReference>
<reference evidence="3 4" key="1">
    <citation type="submission" date="2020-08" db="EMBL/GenBank/DDBJ databases">
        <title>Genomic Encyclopedia of Archaeal and Bacterial Type Strains, Phase II (KMG-II): from individual species to whole genera.</title>
        <authorList>
            <person name="Goeker M."/>
        </authorList>
    </citation>
    <scope>NUCLEOTIDE SEQUENCE [LARGE SCALE GENOMIC DNA]</scope>
    <source>
        <strain evidence="3 4">DSM 43850</strain>
    </source>
</reference>
<evidence type="ECO:0000259" key="2">
    <source>
        <dbReference type="Pfam" id="PF01569"/>
    </source>
</evidence>
<proteinExistence type="predicted"/>